<dbReference type="Pfam" id="PF00072">
    <property type="entry name" value="Response_reg"/>
    <property type="match status" value="3"/>
</dbReference>
<dbReference type="InterPro" id="IPR001789">
    <property type="entry name" value="Sig_transdc_resp-reg_receiver"/>
</dbReference>
<feature type="domain" description="HAMP" evidence="12">
    <location>
        <begin position="107"/>
        <end position="164"/>
    </location>
</feature>
<dbReference type="InterPro" id="IPR003594">
    <property type="entry name" value="HATPase_dom"/>
</dbReference>
<dbReference type="CDD" id="cd16922">
    <property type="entry name" value="HATPase_EvgS-ArcB-TorS-like"/>
    <property type="match status" value="1"/>
</dbReference>
<dbReference type="PANTHER" id="PTHR45339">
    <property type="entry name" value="HYBRID SIGNAL TRANSDUCTION HISTIDINE KINASE J"/>
    <property type="match status" value="1"/>
</dbReference>
<dbReference type="InterPro" id="IPR011006">
    <property type="entry name" value="CheY-like_superfamily"/>
</dbReference>
<feature type="domain" description="HAMP" evidence="12">
    <location>
        <begin position="848"/>
        <end position="900"/>
    </location>
</feature>
<dbReference type="SMART" id="SM00065">
    <property type="entry name" value="GAF"/>
    <property type="match status" value="1"/>
</dbReference>
<dbReference type="SUPFAM" id="SSF47384">
    <property type="entry name" value="Homodimeric domain of signal transducing histidine kinase"/>
    <property type="match status" value="1"/>
</dbReference>
<dbReference type="PANTHER" id="PTHR45339:SF1">
    <property type="entry name" value="HYBRID SIGNAL TRANSDUCTION HISTIDINE KINASE J"/>
    <property type="match status" value="1"/>
</dbReference>
<dbReference type="CDD" id="cd00156">
    <property type="entry name" value="REC"/>
    <property type="match status" value="1"/>
</dbReference>
<accession>A0ABV6RHK8</accession>
<dbReference type="Gene3D" id="1.20.120.1530">
    <property type="match status" value="5"/>
</dbReference>
<comment type="catalytic activity">
    <reaction evidence="1">
        <text>ATP + protein L-histidine = ADP + protein N-phospho-L-histidine.</text>
        <dbReference type="EC" id="2.7.13.3"/>
    </reaction>
</comment>
<keyword evidence="9" id="KW-0175">Coiled coil</keyword>
<feature type="domain" description="Response regulatory" evidence="11">
    <location>
        <begin position="1687"/>
        <end position="1804"/>
    </location>
</feature>
<feature type="domain" description="Response regulatory" evidence="11">
    <location>
        <begin position="1419"/>
        <end position="1532"/>
    </location>
</feature>
<evidence type="ECO:0000313" key="14">
    <source>
        <dbReference type="Proteomes" id="UP001589896"/>
    </source>
</evidence>
<evidence type="ECO:0000259" key="10">
    <source>
        <dbReference type="PROSITE" id="PS50109"/>
    </source>
</evidence>
<dbReference type="PROSITE" id="PS50885">
    <property type="entry name" value="HAMP"/>
    <property type="match status" value="9"/>
</dbReference>
<name>A0ABV6RHK8_9GAMM</name>
<feature type="modified residue" description="4-aspartylphosphate" evidence="8">
    <location>
        <position position="1737"/>
    </location>
</feature>
<feature type="domain" description="HAMP" evidence="12">
    <location>
        <begin position="480"/>
        <end position="532"/>
    </location>
</feature>
<dbReference type="SUPFAM" id="SSF55781">
    <property type="entry name" value="GAF domain-like"/>
    <property type="match status" value="1"/>
</dbReference>
<dbReference type="InterPro" id="IPR029016">
    <property type="entry name" value="GAF-like_dom_sf"/>
</dbReference>
<feature type="domain" description="HAMP" evidence="12">
    <location>
        <begin position="664"/>
        <end position="716"/>
    </location>
</feature>
<dbReference type="InterPro" id="IPR036890">
    <property type="entry name" value="HATPase_C_sf"/>
</dbReference>
<evidence type="ECO:0000256" key="9">
    <source>
        <dbReference type="SAM" id="Coils"/>
    </source>
</evidence>
<keyword evidence="14" id="KW-1185">Reference proteome</keyword>
<feature type="coiled-coil region" evidence="9">
    <location>
        <begin position="1073"/>
        <end position="1135"/>
    </location>
</feature>
<dbReference type="Pfam" id="PF18947">
    <property type="entry name" value="HAMP_2"/>
    <property type="match status" value="2"/>
</dbReference>
<evidence type="ECO:0000259" key="12">
    <source>
        <dbReference type="PROSITE" id="PS50885"/>
    </source>
</evidence>
<dbReference type="PROSITE" id="PS50109">
    <property type="entry name" value="HIS_KIN"/>
    <property type="match status" value="1"/>
</dbReference>
<feature type="modified residue" description="4-aspartylphosphate" evidence="8">
    <location>
        <position position="1590"/>
    </location>
</feature>
<dbReference type="SMART" id="SM00448">
    <property type="entry name" value="REC"/>
    <property type="match status" value="3"/>
</dbReference>
<dbReference type="InterPro" id="IPR005467">
    <property type="entry name" value="His_kinase_dom"/>
</dbReference>
<dbReference type="PRINTS" id="PR00344">
    <property type="entry name" value="BCTRLSENSOR"/>
</dbReference>
<feature type="domain" description="Response regulatory" evidence="11">
    <location>
        <begin position="1541"/>
        <end position="1657"/>
    </location>
</feature>
<dbReference type="EC" id="2.7.13.3" evidence="3"/>
<dbReference type="SMART" id="SM00387">
    <property type="entry name" value="HATPase_c"/>
    <property type="match status" value="1"/>
</dbReference>
<dbReference type="PROSITE" id="PS50110">
    <property type="entry name" value="RESPONSE_REGULATORY"/>
    <property type="match status" value="3"/>
</dbReference>
<dbReference type="InterPro" id="IPR003018">
    <property type="entry name" value="GAF"/>
</dbReference>
<dbReference type="Pfam" id="PF00672">
    <property type="entry name" value="HAMP"/>
    <property type="match status" value="7"/>
</dbReference>
<feature type="domain" description="HAMP" evidence="12">
    <location>
        <begin position="572"/>
        <end position="624"/>
    </location>
</feature>
<dbReference type="SMART" id="SM00304">
    <property type="entry name" value="HAMP"/>
    <property type="match status" value="9"/>
</dbReference>
<evidence type="ECO:0000256" key="5">
    <source>
        <dbReference type="ARBA" id="ARBA00022679"/>
    </source>
</evidence>
<dbReference type="InterPro" id="IPR003660">
    <property type="entry name" value="HAMP_dom"/>
</dbReference>
<proteinExistence type="predicted"/>
<evidence type="ECO:0000256" key="4">
    <source>
        <dbReference type="ARBA" id="ARBA00022553"/>
    </source>
</evidence>
<evidence type="ECO:0000256" key="6">
    <source>
        <dbReference type="ARBA" id="ARBA00022777"/>
    </source>
</evidence>
<dbReference type="Pfam" id="PF13185">
    <property type="entry name" value="GAF_2"/>
    <property type="match status" value="1"/>
</dbReference>
<comment type="caution">
    <text evidence="13">The sequence shown here is derived from an EMBL/GenBank/DDBJ whole genome shotgun (WGS) entry which is preliminary data.</text>
</comment>
<dbReference type="CDD" id="cd06225">
    <property type="entry name" value="HAMP"/>
    <property type="match status" value="9"/>
</dbReference>
<dbReference type="Proteomes" id="UP001589896">
    <property type="component" value="Unassembled WGS sequence"/>
</dbReference>
<reference evidence="13 14" key="1">
    <citation type="submission" date="2024-09" db="EMBL/GenBank/DDBJ databases">
        <authorList>
            <person name="Sun Q."/>
            <person name="Mori K."/>
        </authorList>
    </citation>
    <scope>NUCLEOTIDE SEQUENCE [LARGE SCALE GENOMIC DNA]</scope>
    <source>
        <strain evidence="13 14">KCTC 23076</strain>
    </source>
</reference>
<feature type="domain" description="HAMP" evidence="12">
    <location>
        <begin position="388"/>
        <end position="440"/>
    </location>
</feature>
<protein>
    <recommendedName>
        <fullName evidence="3">histidine kinase</fullName>
        <ecNumber evidence="3">2.7.13.3</ecNumber>
    </recommendedName>
</protein>
<keyword evidence="6" id="KW-0418">Kinase</keyword>
<evidence type="ECO:0000256" key="7">
    <source>
        <dbReference type="ARBA" id="ARBA00023012"/>
    </source>
</evidence>
<feature type="modified residue" description="4-aspartylphosphate" evidence="8">
    <location>
        <position position="1468"/>
    </location>
</feature>
<dbReference type="Gene3D" id="3.30.565.10">
    <property type="entry name" value="Histidine kinase-like ATPase, C-terminal domain"/>
    <property type="match status" value="1"/>
</dbReference>
<keyword evidence="4 8" id="KW-0597">Phosphoprotein</keyword>
<dbReference type="Gene3D" id="1.10.287.950">
    <property type="entry name" value="Methyl-accepting chemotaxis protein"/>
    <property type="match status" value="1"/>
</dbReference>
<dbReference type="Pfam" id="PF00512">
    <property type="entry name" value="HisKA"/>
    <property type="match status" value="1"/>
</dbReference>
<dbReference type="Gene3D" id="3.30.450.40">
    <property type="match status" value="1"/>
</dbReference>
<evidence type="ECO:0000313" key="13">
    <source>
        <dbReference type="EMBL" id="MFC0676472.1"/>
    </source>
</evidence>
<dbReference type="InterPro" id="IPR003661">
    <property type="entry name" value="HisK_dim/P_dom"/>
</dbReference>
<gene>
    <name evidence="13" type="ORF">ACFFGH_01230</name>
</gene>
<evidence type="ECO:0000259" key="11">
    <source>
        <dbReference type="PROSITE" id="PS50110"/>
    </source>
</evidence>
<dbReference type="CDD" id="cd00082">
    <property type="entry name" value="HisKA"/>
    <property type="match status" value="1"/>
</dbReference>
<feature type="domain" description="Histidine kinase" evidence="10">
    <location>
        <begin position="1145"/>
        <end position="1378"/>
    </location>
</feature>
<dbReference type="Gene3D" id="3.40.50.2300">
    <property type="match status" value="3"/>
</dbReference>
<sequence>MSEIITAVRPAIATGVDPDALHQLLSAMVAMRDGDFSVQLPRHWEGLEGRLADAFNDIVCHNRQLAAELDRVGDKVGREGQTRQRVQSGQGAGAWAQMERSVNELIDDLVRPVETMTEAMAAVAKGDLSRTVPLEADGRPLQGEFLRSAKIVNRMIEQMGEFASEVTRVALEVGTAGRLGGQAQVKGVSGVWKELTDSVNQMASNLTAQVRNIAEVTIAVANGDLSRKITVDVRGEILQLKEAINTMVDQLRGFASEVTRVAREVGTEGKLGGQAIVPGVAGTWKDLTDSVNAMASNLTSQVRNIAEVTTAVAKGDLSRKITVHVRGEILQLKETINTMVDQLNGFASEVTRVAREVGTEGKLGGQAAVPDVAGTWKDLTDHVNSMASNLTLQVRNIADVTTAVAKGDLSRKITVDVRGEIAELKDTINTMVDQLNGFAAEVTRVAREVGTEGRLGGQAQVTGVAGTWADLTDSVNAMASNLTSQVRNIAEVTTAVAKGDLSRKITVDVRGEIAELKETINTMVDQLNGFASEVTRVAREVGTEGKLGGQAQVPGVAGTWKDLTDNVNSMAGNLTSQVRNIAEVTTAVAKGDLSRKITVDVKGEIAELKQTINTMVDQLNGFAAEVTRVAREVGAEGKLGGQAQVPGVAGTWKDLTDNVNSMASNLTTQVRNIAEVATAVAKGDLSRKIAVDAQGEILQLKNTLNTMVDQLNGFAAEVTRVAREVGTEGKLGGQAQVPGVAGTWKDLTDNVNSMASNLTTQVRGIAKVVTAVATGDLQKKLMVEAKGEIAELADTINGMTETLAIFADQVTTVAREVGVEGRLGGQANVPGTAGIWKDLTANVNQLAANLTTQVRAIAEVATAVTQGDLTRSITVDVRGEVADLKDNINSMIGTLRATTESNREQDWLKTNLAKFSGMMQGQRDLITLGRMLLGELAPLVNAQQGLMYVVETGGTHPRLRQLAGYADAAMSPLMHTIEFGEGLIGQCASQGRMIVVDNVAPGTVRIQSGLLDVLPHSVIVLPVLFEDQIKAVIELASLGEFTASQRSFLEQLSDSIGIVLNTIEATMRTESLLAQSQQLAGELQAQQKELQQTNEDIALKAALLAEQKAEVETKNRQIEQARRALEEKAAELALTSRYKSEFLANMSHELRTPLNSILILGQQLAENPETNLTPRQVEFARTIHGAGTDLLHLISDILDLSKIESGTVTVDREEVAFSHLRENLERGFRHEAERRGLEFSVGMAPSLGRSLTTDAKRLQQILKNLLSNAFKFTERGSVRLSARPVRTGWTPGHPALDAAPQVVAFEVADTGIGISADKQRIVFEAFQQADAGTARKYGGTGLGLAISREIAGLLGGELKLESTPGEGSTFTLYLPQHFTGDAAAATAHADRPTTLAALEDLAPVAVEDDRNQLDPQRPTLLVVEDDPRYGSVMRDHARTSGFNALVAMSGAEALRLARECHPDAVSLDIFLPDMLGWAVLARLKQDPDLRHIPVQIVTVDEERHHSLERGAFAYLAKPASSELIGEALDRIRRYTQPRTKRLLIVEDDARERMSIEALIGHDDVAIDAAGSGAEALAKLEESEYDCIVLDLRLPDMSGFELLEKLQDAPAVRQVPVVVFTGKELSAEEDRRLRRMAKSVVIKGVESPERLLDETALFLHRVVKNLPASQQRMVRSLHESDDALRNRNVLVVDDDVRNIFALSSVLERHGIHVITAGTGQEAIEKVAADPSIDLVLMDIMMPGLDGYDTMRAIRAQPDSRALPMIALTAKAMKGDREKCLEAGASDYLAKPVVTDELLAMLRQWLHR</sequence>
<keyword evidence="7" id="KW-0902">Two-component regulatory system</keyword>
<comment type="subcellular location">
    <subcellularLocation>
        <location evidence="2">Membrane</location>
    </subcellularLocation>
</comment>
<dbReference type="InterPro" id="IPR004358">
    <property type="entry name" value="Sig_transdc_His_kin-like_C"/>
</dbReference>
<dbReference type="Gene3D" id="1.10.287.130">
    <property type="match status" value="1"/>
</dbReference>
<feature type="domain" description="HAMP" evidence="12">
    <location>
        <begin position="204"/>
        <end position="256"/>
    </location>
</feature>
<dbReference type="InterPro" id="IPR036097">
    <property type="entry name" value="HisK_dim/P_sf"/>
</dbReference>
<evidence type="ECO:0000256" key="2">
    <source>
        <dbReference type="ARBA" id="ARBA00004370"/>
    </source>
</evidence>
<evidence type="ECO:0000256" key="8">
    <source>
        <dbReference type="PROSITE-ProRule" id="PRU00169"/>
    </source>
</evidence>
<feature type="domain" description="HAMP" evidence="12">
    <location>
        <begin position="296"/>
        <end position="348"/>
    </location>
</feature>
<feature type="domain" description="HAMP" evidence="12">
    <location>
        <begin position="756"/>
        <end position="808"/>
    </location>
</feature>
<evidence type="ECO:0000256" key="3">
    <source>
        <dbReference type="ARBA" id="ARBA00012438"/>
    </source>
</evidence>
<evidence type="ECO:0000256" key="1">
    <source>
        <dbReference type="ARBA" id="ARBA00000085"/>
    </source>
</evidence>
<dbReference type="SUPFAM" id="SSF52172">
    <property type="entry name" value="CheY-like"/>
    <property type="match status" value="3"/>
</dbReference>
<dbReference type="SUPFAM" id="SSF55874">
    <property type="entry name" value="ATPase domain of HSP90 chaperone/DNA topoisomerase II/histidine kinase"/>
    <property type="match status" value="1"/>
</dbReference>
<dbReference type="EMBL" id="JBHLTG010000001">
    <property type="protein sequence ID" value="MFC0676472.1"/>
    <property type="molecule type" value="Genomic_DNA"/>
</dbReference>
<keyword evidence="5" id="KW-0808">Transferase</keyword>
<dbReference type="Gene3D" id="6.10.340.10">
    <property type="match status" value="1"/>
</dbReference>
<organism evidence="13 14">
    <name type="scientific">Lysobacter korlensis</name>
    <dbReference type="NCBI Taxonomy" id="553636"/>
    <lineage>
        <taxon>Bacteria</taxon>
        <taxon>Pseudomonadati</taxon>
        <taxon>Pseudomonadota</taxon>
        <taxon>Gammaproteobacteria</taxon>
        <taxon>Lysobacterales</taxon>
        <taxon>Lysobacteraceae</taxon>
        <taxon>Lysobacter</taxon>
    </lineage>
</organism>
<dbReference type="RefSeq" id="WP_386664132.1">
    <property type="nucleotide sequence ID" value="NZ_JBHLTG010000001.1"/>
</dbReference>
<dbReference type="CDD" id="cd17546">
    <property type="entry name" value="REC_hyHK_CKI1_RcsC-like"/>
    <property type="match status" value="1"/>
</dbReference>
<dbReference type="SMART" id="SM00388">
    <property type="entry name" value="HisKA"/>
    <property type="match status" value="1"/>
</dbReference>
<dbReference type="Pfam" id="PF02518">
    <property type="entry name" value="HATPase_c"/>
    <property type="match status" value="1"/>
</dbReference>
<dbReference type="SUPFAM" id="SSF58104">
    <property type="entry name" value="Methyl-accepting chemotaxis protein (MCP) signaling domain"/>
    <property type="match status" value="3"/>
</dbReference>